<dbReference type="InterPro" id="IPR002686">
    <property type="entry name" value="Transposase_17"/>
</dbReference>
<dbReference type="GO" id="GO:0043565">
    <property type="term" value="F:sequence-specific DNA binding"/>
    <property type="evidence" value="ECO:0007669"/>
    <property type="project" value="TreeGrafter"/>
</dbReference>
<evidence type="ECO:0000313" key="2">
    <source>
        <dbReference type="EMBL" id="HGV96763.1"/>
    </source>
</evidence>
<dbReference type="InterPro" id="IPR052715">
    <property type="entry name" value="RAYT_transposase"/>
</dbReference>
<dbReference type="EMBL" id="DTGZ01000010">
    <property type="protein sequence ID" value="HGV96763.1"/>
    <property type="molecule type" value="Genomic_DNA"/>
</dbReference>
<proteinExistence type="predicted"/>
<dbReference type="Gene3D" id="3.30.70.1290">
    <property type="entry name" value="Transposase IS200-like"/>
    <property type="match status" value="1"/>
</dbReference>
<dbReference type="InterPro" id="IPR036515">
    <property type="entry name" value="Transposase_17_sf"/>
</dbReference>
<evidence type="ECO:0000259" key="1">
    <source>
        <dbReference type="SMART" id="SM01321"/>
    </source>
</evidence>
<dbReference type="PANTHER" id="PTHR36966:SF1">
    <property type="entry name" value="REP-ASSOCIATED TYROSINE TRANSPOSASE"/>
    <property type="match status" value="1"/>
</dbReference>
<dbReference type="PANTHER" id="PTHR36966">
    <property type="entry name" value="REP-ASSOCIATED TYROSINE TRANSPOSASE"/>
    <property type="match status" value="1"/>
</dbReference>
<feature type="domain" description="Transposase IS200-like" evidence="1">
    <location>
        <begin position="15"/>
        <end position="125"/>
    </location>
</feature>
<name>A0A7C4TFR8_UNCW3</name>
<protein>
    <submittedName>
        <fullName evidence="2">Transposase</fullName>
    </submittedName>
</protein>
<reference evidence="2" key="1">
    <citation type="journal article" date="2020" name="mSystems">
        <title>Genome- and Community-Level Interaction Insights into Carbon Utilization and Element Cycling Functions of Hydrothermarchaeota in Hydrothermal Sediment.</title>
        <authorList>
            <person name="Zhou Z."/>
            <person name="Liu Y."/>
            <person name="Xu W."/>
            <person name="Pan J."/>
            <person name="Luo Z.H."/>
            <person name="Li M."/>
        </authorList>
    </citation>
    <scope>NUCLEOTIDE SEQUENCE [LARGE SCALE GENOMIC DNA]</scope>
    <source>
        <strain evidence="2">SpSt-774</strain>
    </source>
</reference>
<dbReference type="GO" id="GO:0006313">
    <property type="term" value="P:DNA transposition"/>
    <property type="evidence" value="ECO:0007669"/>
    <property type="project" value="InterPro"/>
</dbReference>
<organism evidence="2">
    <name type="scientific">candidate division WOR-3 bacterium</name>
    <dbReference type="NCBI Taxonomy" id="2052148"/>
    <lineage>
        <taxon>Bacteria</taxon>
        <taxon>Bacteria division WOR-3</taxon>
    </lineage>
</organism>
<dbReference type="AlphaFoldDB" id="A0A7C4TFR8"/>
<comment type="caution">
    <text evidence="2">The sequence shown here is derived from an EMBL/GenBank/DDBJ whole genome shotgun (WGS) entry which is preliminary data.</text>
</comment>
<dbReference type="GO" id="GO:0004803">
    <property type="term" value="F:transposase activity"/>
    <property type="evidence" value="ECO:0007669"/>
    <property type="project" value="InterPro"/>
</dbReference>
<dbReference type="SMART" id="SM01321">
    <property type="entry name" value="Y1_Tnp"/>
    <property type="match status" value="1"/>
</dbReference>
<gene>
    <name evidence="2" type="ORF">ENV60_00495</name>
</gene>
<dbReference type="Pfam" id="PF01797">
    <property type="entry name" value="Y1_Tnp"/>
    <property type="match status" value="1"/>
</dbReference>
<accession>A0A7C4TFR8</accession>
<sequence>MKGIKNIRLKNYNYTSNGYYFITICTNYRRPYLIGQTKNVVAQFIEQIPSKMTGVNIDYYKIMPTHLHIILILEECKLKLGEIVRRIKATTSKQTGIHLWQPNYYEHVIRNEIALKKIREYIENNPLAEKIKFEQFYENNKL</sequence>
<dbReference type="SUPFAM" id="SSF143422">
    <property type="entry name" value="Transposase IS200-like"/>
    <property type="match status" value="1"/>
</dbReference>